<reference evidence="2" key="1">
    <citation type="journal article" date="2022" name="Microbiol. Resour. Announc.">
        <title>Draft Genome Sequence of a Methanogenic Archaeon from West Spitsbergen Permafrost.</title>
        <authorList>
            <person name="Trubitsyn V."/>
            <person name="Rivkina E."/>
            <person name="Shcherbakova V."/>
        </authorList>
    </citation>
    <scope>NUCLEOTIDE SEQUENCE [LARGE SCALE GENOMIC DNA]</scope>
    <source>
        <strain evidence="2">VT</strain>
    </source>
</reference>
<gene>
    <name evidence="1" type="ORF">K8N75_11320</name>
</gene>
<accession>A0A8T5US81</accession>
<evidence type="ECO:0000313" key="1">
    <source>
        <dbReference type="EMBL" id="MBZ2166628.1"/>
    </source>
</evidence>
<dbReference type="EMBL" id="JAIOUQ010000014">
    <property type="protein sequence ID" value="MBZ2166628.1"/>
    <property type="molecule type" value="Genomic_DNA"/>
</dbReference>
<name>A0A8T5US81_9EURY</name>
<dbReference type="Proteomes" id="UP000825933">
    <property type="component" value="Unassembled WGS sequence"/>
</dbReference>
<sequence length="61" mass="7222">MGCVTICISDELEIAFRRLVRLKYGEKQGKISRGATEAIFDWCQRERIKLLDEDQLFEDER</sequence>
<protein>
    <submittedName>
        <fullName evidence="1">Uncharacterized protein</fullName>
    </submittedName>
</protein>
<dbReference type="RefSeq" id="WP_048190218.1">
    <property type="nucleotide sequence ID" value="NZ_JAIOUQ010000014.1"/>
</dbReference>
<proteinExistence type="predicted"/>
<comment type="caution">
    <text evidence="1">The sequence shown here is derived from an EMBL/GenBank/DDBJ whole genome shotgun (WGS) entry which is preliminary data.</text>
</comment>
<dbReference type="AlphaFoldDB" id="A0A8T5US81"/>
<organism evidence="1 2">
    <name type="scientific">Methanobacterium spitsbergense</name>
    <dbReference type="NCBI Taxonomy" id="2874285"/>
    <lineage>
        <taxon>Archaea</taxon>
        <taxon>Methanobacteriati</taxon>
        <taxon>Methanobacteriota</taxon>
        <taxon>Methanomada group</taxon>
        <taxon>Methanobacteria</taxon>
        <taxon>Methanobacteriales</taxon>
        <taxon>Methanobacteriaceae</taxon>
        <taxon>Methanobacterium</taxon>
    </lineage>
</organism>
<evidence type="ECO:0000313" key="2">
    <source>
        <dbReference type="Proteomes" id="UP000825933"/>
    </source>
</evidence>
<keyword evidence="2" id="KW-1185">Reference proteome</keyword>